<feature type="transmembrane region" description="Helical" evidence="6">
    <location>
        <begin position="6"/>
        <end position="28"/>
    </location>
</feature>
<evidence type="ECO:0000313" key="7">
    <source>
        <dbReference type="EMBL" id="SMB99002.1"/>
    </source>
</evidence>
<keyword evidence="8" id="KW-1185">Reference proteome</keyword>
<evidence type="ECO:0000313" key="8">
    <source>
        <dbReference type="Proteomes" id="UP000192569"/>
    </source>
</evidence>
<dbReference type="Proteomes" id="UP000192569">
    <property type="component" value="Chromosome I"/>
</dbReference>
<gene>
    <name evidence="7" type="ORF">SAMN00808754_2679</name>
</gene>
<dbReference type="STRING" id="698762.SAMN00808754_2679"/>
<sequence>MISRWLIIPLLGAFIGWITNVLAIRLLFRPRKPYKFLFWTLQGLIPRRRDELATQIAIVLDRDLLPLEELVKKFKNKVVEDKLAALVGEIVRKRITERLPNFVPLGWKAALGHALEEAARREVPLLLEKVEKELLLQPDNYSLGNIVMEKLKALQLEQVEELVLKVAAKELRYIELLGGILGLAIGFFQALISSW</sequence>
<name>A0A1W1W043_9FIRM</name>
<reference evidence="7 8" key="1">
    <citation type="submission" date="2017-04" db="EMBL/GenBank/DDBJ databases">
        <authorList>
            <person name="Afonso C.L."/>
            <person name="Miller P.J."/>
            <person name="Scott M.A."/>
            <person name="Spackman E."/>
            <person name="Goraichik I."/>
            <person name="Dimitrov K.M."/>
            <person name="Suarez D.L."/>
            <person name="Swayne D.E."/>
        </authorList>
    </citation>
    <scope>NUCLEOTIDE SEQUENCE [LARGE SCALE GENOMIC DNA]</scope>
    <source>
        <strain evidence="7 8">ToBE</strain>
    </source>
</reference>
<feature type="transmembrane region" description="Helical" evidence="6">
    <location>
        <begin position="173"/>
        <end position="192"/>
    </location>
</feature>
<evidence type="ECO:0000256" key="4">
    <source>
        <dbReference type="ARBA" id="ARBA00022989"/>
    </source>
</evidence>
<keyword evidence="3 6" id="KW-0812">Transmembrane</keyword>
<keyword evidence="5 6" id="KW-0472">Membrane</keyword>
<proteinExistence type="inferred from homology"/>
<keyword evidence="4 6" id="KW-1133">Transmembrane helix</keyword>
<evidence type="ECO:0000256" key="5">
    <source>
        <dbReference type="ARBA" id="ARBA00023136"/>
    </source>
</evidence>
<evidence type="ECO:0008006" key="9">
    <source>
        <dbReference type="Google" id="ProtNLM"/>
    </source>
</evidence>
<dbReference type="OrthoDB" id="9787430at2"/>
<accession>A0A1W1W043</accession>
<dbReference type="Pfam" id="PF04286">
    <property type="entry name" value="DUF445"/>
    <property type="match status" value="2"/>
</dbReference>
<evidence type="ECO:0000256" key="6">
    <source>
        <dbReference type="SAM" id="Phobius"/>
    </source>
</evidence>
<evidence type="ECO:0000256" key="1">
    <source>
        <dbReference type="ARBA" id="ARBA00004308"/>
    </source>
</evidence>
<dbReference type="AlphaFoldDB" id="A0A1W1W043"/>
<dbReference type="InterPro" id="IPR007383">
    <property type="entry name" value="DUF445"/>
</dbReference>
<dbReference type="RefSeq" id="WP_157109967.1">
    <property type="nucleotide sequence ID" value="NZ_LT838272.1"/>
</dbReference>
<comment type="subcellular location">
    <subcellularLocation>
        <location evidence="1">Endomembrane system</location>
    </subcellularLocation>
</comment>
<dbReference type="PANTHER" id="PTHR35791">
    <property type="entry name" value="UPF0754 MEMBRANE PROTEIN YHEB"/>
    <property type="match status" value="1"/>
</dbReference>
<evidence type="ECO:0000256" key="3">
    <source>
        <dbReference type="ARBA" id="ARBA00022692"/>
    </source>
</evidence>
<dbReference type="PANTHER" id="PTHR35791:SF1">
    <property type="entry name" value="UPF0754 MEMBRANE PROTEIN YHEB"/>
    <property type="match status" value="1"/>
</dbReference>
<dbReference type="GO" id="GO:0012505">
    <property type="term" value="C:endomembrane system"/>
    <property type="evidence" value="ECO:0007669"/>
    <property type="project" value="UniProtKB-SubCell"/>
</dbReference>
<comment type="similarity">
    <text evidence="2">Belongs to the UPF0754 family.</text>
</comment>
<evidence type="ECO:0000256" key="2">
    <source>
        <dbReference type="ARBA" id="ARBA00008053"/>
    </source>
</evidence>
<dbReference type="EMBL" id="LT838272">
    <property type="protein sequence ID" value="SMB99002.1"/>
    <property type="molecule type" value="Genomic_DNA"/>
</dbReference>
<protein>
    <recommendedName>
        <fullName evidence="9">DUF445 domain-containing protein</fullName>
    </recommendedName>
</protein>
<organism evidence="7 8">
    <name type="scientific">Thermanaeromonas toyohensis ToBE</name>
    <dbReference type="NCBI Taxonomy" id="698762"/>
    <lineage>
        <taxon>Bacteria</taxon>
        <taxon>Bacillati</taxon>
        <taxon>Bacillota</taxon>
        <taxon>Clostridia</taxon>
        <taxon>Neomoorellales</taxon>
        <taxon>Neomoorellaceae</taxon>
        <taxon>Thermanaeromonas</taxon>
    </lineage>
</organism>